<evidence type="ECO:0000256" key="11">
    <source>
        <dbReference type="SAM" id="MobiDB-lite"/>
    </source>
</evidence>
<comment type="subcellular location">
    <subcellularLocation>
        <location evidence="1 9 10">Nucleus</location>
    </subcellularLocation>
</comment>
<dbReference type="InterPro" id="IPR042160">
    <property type="entry name" value="HD-Zip_IV"/>
</dbReference>
<evidence type="ECO:0000256" key="7">
    <source>
        <dbReference type="ARBA" id="ARBA00023163"/>
    </source>
</evidence>
<dbReference type="GO" id="GO:0003677">
    <property type="term" value="F:DNA binding"/>
    <property type="evidence" value="ECO:0007669"/>
    <property type="project" value="UniProtKB-UniRule"/>
</dbReference>
<dbReference type="InterPro" id="IPR009057">
    <property type="entry name" value="Homeodomain-like_sf"/>
</dbReference>
<dbReference type="SMART" id="SM00389">
    <property type="entry name" value="HOX"/>
    <property type="match status" value="1"/>
</dbReference>
<evidence type="ECO:0000313" key="14">
    <source>
        <dbReference type="EMBL" id="THG05588.1"/>
    </source>
</evidence>
<dbReference type="Gene3D" id="1.10.10.60">
    <property type="entry name" value="Homeodomain-like"/>
    <property type="match status" value="1"/>
</dbReference>
<reference evidence="14 15" key="1">
    <citation type="journal article" date="2018" name="Proc. Natl. Acad. Sci. U.S.A.">
        <title>Draft genome sequence of Camellia sinensis var. sinensis provides insights into the evolution of the tea genome and tea quality.</title>
        <authorList>
            <person name="Wei C."/>
            <person name="Yang H."/>
            <person name="Wang S."/>
            <person name="Zhao J."/>
            <person name="Liu C."/>
            <person name="Gao L."/>
            <person name="Xia E."/>
            <person name="Lu Y."/>
            <person name="Tai Y."/>
            <person name="She G."/>
            <person name="Sun J."/>
            <person name="Cao H."/>
            <person name="Tong W."/>
            <person name="Gao Q."/>
            <person name="Li Y."/>
            <person name="Deng W."/>
            <person name="Jiang X."/>
            <person name="Wang W."/>
            <person name="Chen Q."/>
            <person name="Zhang S."/>
            <person name="Li H."/>
            <person name="Wu J."/>
            <person name="Wang P."/>
            <person name="Li P."/>
            <person name="Shi C."/>
            <person name="Zheng F."/>
            <person name="Jian J."/>
            <person name="Huang B."/>
            <person name="Shan D."/>
            <person name="Shi M."/>
            <person name="Fang C."/>
            <person name="Yue Y."/>
            <person name="Li F."/>
            <person name="Li D."/>
            <person name="Wei S."/>
            <person name="Han B."/>
            <person name="Jiang C."/>
            <person name="Yin Y."/>
            <person name="Xia T."/>
            <person name="Zhang Z."/>
            <person name="Bennetzen J.L."/>
            <person name="Zhao S."/>
            <person name="Wan X."/>
        </authorList>
    </citation>
    <scope>NUCLEOTIDE SEQUENCE [LARGE SCALE GENOMIC DNA]</scope>
    <source>
        <strain evidence="15">cv. Shuchazao</strain>
        <tissue evidence="14">Leaf</tissue>
    </source>
</reference>
<keyword evidence="4" id="KW-0175">Coiled coil</keyword>
<dbReference type="EMBL" id="SDRB02010591">
    <property type="protein sequence ID" value="THG05588.1"/>
    <property type="molecule type" value="Genomic_DNA"/>
</dbReference>
<comment type="similarity">
    <text evidence="2">Belongs to the HD-ZIP homeobox family. Class IV subfamily.</text>
</comment>
<dbReference type="Pfam" id="PF00046">
    <property type="entry name" value="Homeodomain"/>
    <property type="match status" value="1"/>
</dbReference>
<dbReference type="Proteomes" id="UP000306102">
    <property type="component" value="Unassembled WGS sequence"/>
</dbReference>
<dbReference type="CDD" id="cd00086">
    <property type="entry name" value="homeodomain"/>
    <property type="match status" value="1"/>
</dbReference>
<evidence type="ECO:0000256" key="10">
    <source>
        <dbReference type="RuleBase" id="RU000682"/>
    </source>
</evidence>
<dbReference type="InterPro" id="IPR057993">
    <property type="entry name" value="HD-Zip_IV_C"/>
</dbReference>
<dbReference type="InterPro" id="IPR002913">
    <property type="entry name" value="START_lipid-bd_dom"/>
</dbReference>
<dbReference type="PANTHER" id="PTHR45654">
    <property type="entry name" value="HOMEOBOX-LEUCINE ZIPPER PROTEIN MERISTEM L1"/>
    <property type="match status" value="1"/>
</dbReference>
<feature type="domain" description="Homeobox" evidence="12">
    <location>
        <begin position="104"/>
        <end position="164"/>
    </location>
</feature>
<dbReference type="InterPro" id="IPR001356">
    <property type="entry name" value="HD"/>
</dbReference>
<keyword evidence="8 9" id="KW-0539">Nucleus</keyword>
<dbReference type="CDD" id="cd08875">
    <property type="entry name" value="START_ArGLABRA2_like"/>
    <property type="match status" value="1"/>
</dbReference>
<dbReference type="PROSITE" id="PS50848">
    <property type="entry name" value="START"/>
    <property type="match status" value="1"/>
</dbReference>
<gene>
    <name evidence="14" type="ORF">TEA_011697</name>
</gene>
<dbReference type="SMART" id="SM00234">
    <property type="entry name" value="START"/>
    <property type="match status" value="1"/>
</dbReference>
<dbReference type="GO" id="GO:0005634">
    <property type="term" value="C:nucleus"/>
    <property type="evidence" value="ECO:0007669"/>
    <property type="project" value="UniProtKB-SubCell"/>
</dbReference>
<feature type="domain" description="START" evidence="13">
    <location>
        <begin position="309"/>
        <end position="545"/>
    </location>
</feature>
<evidence type="ECO:0000256" key="4">
    <source>
        <dbReference type="ARBA" id="ARBA00023054"/>
    </source>
</evidence>
<comment type="caution">
    <text evidence="14">The sequence shown here is derived from an EMBL/GenBank/DDBJ whole genome shotgun (WGS) entry which is preliminary data.</text>
</comment>
<evidence type="ECO:0000256" key="3">
    <source>
        <dbReference type="ARBA" id="ARBA00023015"/>
    </source>
</evidence>
<sequence length="803" mass="88069">MSLGGFNGGSGGVCGGDGSGKARLVIDSPYNAMSTAAMGQPPPPLFTRPVFNSPALSLALKPKMEGHGEMGLMGRNKEDGHESRAESDNLEGASGDDQDASGDKRLRKKFHRHTPFQIQELESHFKINNHPDEKERLELGKRLSLESKQIKFWFQNRRTQLKTQAERHENSYLKQQNEDLLIANVRMKEAMRSPICNNCGGPAILGDVSIEEHHLRVENARLKDELHRISALSNKFLGRPISALGDSIPPPMSISSLELAVGRNDFGGLSSVDTTFTMGLDSKDGVLNALPMMPMVTTTLTVGTAHDDMPFEKSIFLELAVRAMDELVKLARIDDPLWVQSLVGGWEVLNHEEYMRICPPCIGMKPSGFVTEATRATGMVITNSLALLETLMDANQWSEMFPCMIGRTSTIDVIFSGMAGSRNCSLQLMHAEFQALSPLVPVRHMKFLRFCKQHAEKVWAVVDVSVDGIREVSDVATFVNCRRLPSGCIVQDMPNGYSKVTWVEHTEYDESVVHHLYRALLSSGMGFGAQRWLATLQRQYECLAVLMSSTISTEDHSGVTATGRRSMVQLAQRMTSNFCAGVCGSMHMWQLVQVGNVGEDLRLLIRNSMDNTGEPPGLVLSATTSVWMPVSQQRLFDFLQDEQLRSEWDELSHGGPMQEMVHISKGQDRRNCVSLLRATAGNTNRNITLILQETQTDALGSLIVYAAVDIQAMQVVMSGGDSTSVALLPSGFAIVPDGFCDSAGPENCNGTLVKGGGGSLLTVGFQLWVNSPPTAKLTMESVDTVNSLISRTIQRIKAALHCN</sequence>
<dbReference type="AlphaFoldDB" id="A0A4S4DR62"/>
<name>A0A4S4DR62_CAMSN</name>
<keyword evidence="6 9" id="KW-0371">Homeobox</keyword>
<proteinExistence type="inferred from homology"/>
<dbReference type="PANTHER" id="PTHR45654:SF69">
    <property type="entry name" value="HOMEOBOX-LEUCINE ZIPPER PROTEIN ANTHOCYANINLESS 2-LIKE"/>
    <property type="match status" value="1"/>
</dbReference>
<dbReference type="Pfam" id="PF01852">
    <property type="entry name" value="START"/>
    <property type="match status" value="1"/>
</dbReference>
<evidence type="ECO:0000313" key="15">
    <source>
        <dbReference type="Proteomes" id="UP000306102"/>
    </source>
</evidence>
<feature type="DNA-binding region" description="Homeobox" evidence="9">
    <location>
        <begin position="106"/>
        <end position="165"/>
    </location>
</feature>
<dbReference type="InterPro" id="IPR023393">
    <property type="entry name" value="START-like_dom_sf"/>
</dbReference>
<dbReference type="FunFam" id="1.10.10.60:FF:000229">
    <property type="entry name" value="Homeobox-leucine zipper protein HDG1"/>
    <property type="match status" value="1"/>
</dbReference>
<keyword evidence="3" id="KW-0805">Transcription regulation</keyword>
<evidence type="ECO:0000256" key="2">
    <source>
        <dbReference type="ARBA" id="ARBA00006789"/>
    </source>
</evidence>
<evidence type="ECO:0000259" key="13">
    <source>
        <dbReference type="PROSITE" id="PS50848"/>
    </source>
</evidence>
<evidence type="ECO:0000256" key="1">
    <source>
        <dbReference type="ARBA" id="ARBA00004123"/>
    </source>
</evidence>
<dbReference type="SUPFAM" id="SSF55961">
    <property type="entry name" value="Bet v1-like"/>
    <property type="match status" value="2"/>
</dbReference>
<protein>
    <recommendedName>
        <fullName evidence="16">Homeobox-leucine zipper protein ANTHOCYANINLESS 2</fullName>
    </recommendedName>
</protein>
<accession>A0A4S4DR62</accession>
<dbReference type="STRING" id="542762.A0A4S4DR62"/>
<dbReference type="PROSITE" id="PS50071">
    <property type="entry name" value="HOMEOBOX_2"/>
    <property type="match status" value="1"/>
</dbReference>
<evidence type="ECO:0000256" key="8">
    <source>
        <dbReference type="ARBA" id="ARBA00023242"/>
    </source>
</evidence>
<keyword evidence="15" id="KW-1185">Reference proteome</keyword>
<feature type="region of interest" description="Disordered" evidence="11">
    <location>
        <begin position="66"/>
        <end position="102"/>
    </location>
</feature>
<evidence type="ECO:0000256" key="6">
    <source>
        <dbReference type="ARBA" id="ARBA00023155"/>
    </source>
</evidence>
<feature type="compositionally biased region" description="Basic and acidic residues" evidence="11">
    <location>
        <begin position="75"/>
        <end position="87"/>
    </location>
</feature>
<evidence type="ECO:0008006" key="16">
    <source>
        <dbReference type="Google" id="ProtNLM"/>
    </source>
</evidence>
<keyword evidence="5 9" id="KW-0238">DNA-binding</keyword>
<evidence type="ECO:0000256" key="5">
    <source>
        <dbReference type="ARBA" id="ARBA00023125"/>
    </source>
</evidence>
<dbReference type="SUPFAM" id="SSF46689">
    <property type="entry name" value="Homeodomain-like"/>
    <property type="match status" value="1"/>
</dbReference>
<evidence type="ECO:0000256" key="9">
    <source>
        <dbReference type="PROSITE-ProRule" id="PRU00108"/>
    </source>
</evidence>
<dbReference type="Gene3D" id="3.30.530.20">
    <property type="match status" value="1"/>
</dbReference>
<keyword evidence="7" id="KW-0804">Transcription</keyword>
<dbReference type="Pfam" id="PF25797">
    <property type="entry name" value="PDF2_C"/>
    <property type="match status" value="1"/>
</dbReference>
<organism evidence="14 15">
    <name type="scientific">Camellia sinensis var. sinensis</name>
    <name type="common">China tea</name>
    <dbReference type="NCBI Taxonomy" id="542762"/>
    <lineage>
        <taxon>Eukaryota</taxon>
        <taxon>Viridiplantae</taxon>
        <taxon>Streptophyta</taxon>
        <taxon>Embryophyta</taxon>
        <taxon>Tracheophyta</taxon>
        <taxon>Spermatophyta</taxon>
        <taxon>Magnoliopsida</taxon>
        <taxon>eudicotyledons</taxon>
        <taxon>Gunneridae</taxon>
        <taxon>Pentapetalae</taxon>
        <taxon>asterids</taxon>
        <taxon>Ericales</taxon>
        <taxon>Theaceae</taxon>
        <taxon>Camellia</taxon>
    </lineage>
</organism>
<evidence type="ECO:0000259" key="12">
    <source>
        <dbReference type="PROSITE" id="PS50071"/>
    </source>
</evidence>
<dbReference type="GO" id="GO:0008289">
    <property type="term" value="F:lipid binding"/>
    <property type="evidence" value="ECO:0007669"/>
    <property type="project" value="InterPro"/>
</dbReference>